<dbReference type="PROSITE" id="PS50075">
    <property type="entry name" value="CARRIER"/>
    <property type="match status" value="1"/>
</dbReference>
<dbReference type="InterPro" id="IPR009081">
    <property type="entry name" value="PP-bd_ACP"/>
</dbReference>
<dbReference type="RefSeq" id="WP_189984803.1">
    <property type="nucleotide sequence ID" value="NZ_BNBF01000018.1"/>
</dbReference>
<sequence length="85" mass="9479">MPELTTPLDLEDLRATIAEIIDVDIAEVTDTADFKEELDVDSLLALEILVTLERKYGTKLAESNLQKVRSLNETYALLAEQLEAS</sequence>
<gene>
    <name evidence="2" type="ORF">GCM10018980_54060</name>
</gene>
<dbReference type="Proteomes" id="UP000619355">
    <property type="component" value="Unassembled WGS sequence"/>
</dbReference>
<keyword evidence="3" id="KW-1185">Reference proteome</keyword>
<dbReference type="SUPFAM" id="SSF47336">
    <property type="entry name" value="ACP-like"/>
    <property type="match status" value="1"/>
</dbReference>
<comment type="caution">
    <text evidence="2">The sequence shown here is derived from an EMBL/GenBank/DDBJ whole genome shotgun (WGS) entry which is preliminary data.</text>
</comment>
<dbReference type="AlphaFoldDB" id="A0A919F0E2"/>
<dbReference type="InterPro" id="IPR036736">
    <property type="entry name" value="ACP-like_sf"/>
</dbReference>
<proteinExistence type="predicted"/>
<name>A0A919F0E2_9ACTN</name>
<evidence type="ECO:0000313" key="2">
    <source>
        <dbReference type="EMBL" id="GHG63468.1"/>
    </source>
</evidence>
<feature type="domain" description="Carrier" evidence="1">
    <location>
        <begin position="4"/>
        <end position="82"/>
    </location>
</feature>
<dbReference type="Pfam" id="PF00550">
    <property type="entry name" value="PP-binding"/>
    <property type="match status" value="1"/>
</dbReference>
<dbReference type="Gene3D" id="1.10.1200.10">
    <property type="entry name" value="ACP-like"/>
    <property type="match status" value="1"/>
</dbReference>
<accession>A0A919F0E2</accession>
<reference evidence="3" key="1">
    <citation type="journal article" date="2019" name="Int. J. Syst. Evol. Microbiol.">
        <title>The Global Catalogue of Microorganisms (GCM) 10K type strain sequencing project: providing services to taxonomists for standard genome sequencing and annotation.</title>
        <authorList>
            <consortium name="The Broad Institute Genomics Platform"/>
            <consortium name="The Broad Institute Genome Sequencing Center for Infectious Disease"/>
            <person name="Wu L."/>
            <person name="Ma J."/>
        </authorList>
    </citation>
    <scope>NUCLEOTIDE SEQUENCE [LARGE SCALE GENOMIC DNA]</scope>
    <source>
        <strain evidence="3">JCM 4253</strain>
    </source>
</reference>
<evidence type="ECO:0000313" key="3">
    <source>
        <dbReference type="Proteomes" id="UP000619355"/>
    </source>
</evidence>
<dbReference type="EMBL" id="BNBF01000018">
    <property type="protein sequence ID" value="GHG63468.1"/>
    <property type="molecule type" value="Genomic_DNA"/>
</dbReference>
<evidence type="ECO:0000259" key="1">
    <source>
        <dbReference type="PROSITE" id="PS50075"/>
    </source>
</evidence>
<organism evidence="2 3">
    <name type="scientific">Streptomyces capoamus</name>
    <dbReference type="NCBI Taxonomy" id="68183"/>
    <lineage>
        <taxon>Bacteria</taxon>
        <taxon>Bacillati</taxon>
        <taxon>Actinomycetota</taxon>
        <taxon>Actinomycetes</taxon>
        <taxon>Kitasatosporales</taxon>
        <taxon>Streptomycetaceae</taxon>
        <taxon>Streptomyces</taxon>
    </lineage>
</organism>
<protein>
    <recommendedName>
        <fullName evidence="1">Carrier domain-containing protein</fullName>
    </recommendedName>
</protein>